<accession>A0ABS6BHJ8</accession>
<feature type="transmembrane region" description="Helical" evidence="1">
    <location>
        <begin position="25"/>
        <end position="46"/>
    </location>
</feature>
<dbReference type="EMBL" id="JAHKRT010000003">
    <property type="protein sequence ID" value="MBU3077659.1"/>
    <property type="molecule type" value="Genomic_DNA"/>
</dbReference>
<dbReference type="RefSeq" id="WP_216322500.1">
    <property type="nucleotide sequence ID" value="NZ_JAHKRT010000003.1"/>
</dbReference>
<dbReference type="Proteomes" id="UP000776276">
    <property type="component" value="Unassembled WGS sequence"/>
</dbReference>
<feature type="transmembrane region" description="Helical" evidence="1">
    <location>
        <begin position="98"/>
        <end position="119"/>
    </location>
</feature>
<proteinExistence type="predicted"/>
<organism evidence="2 3">
    <name type="scientific">Sphingomonas quercus</name>
    <dbReference type="NCBI Taxonomy" id="2842451"/>
    <lineage>
        <taxon>Bacteria</taxon>
        <taxon>Pseudomonadati</taxon>
        <taxon>Pseudomonadota</taxon>
        <taxon>Alphaproteobacteria</taxon>
        <taxon>Sphingomonadales</taxon>
        <taxon>Sphingomonadaceae</taxon>
        <taxon>Sphingomonas</taxon>
    </lineage>
</organism>
<sequence length="153" mass="16144">MTWLTDAASWLEAAGVRAWAGGDRYAWINTLHLLGLVMLIGGIGVVDLRLAGAWSALPAKELSRALTPVAVAGLLLMAATGVLLFAADGRTLATSRVFHAKLILIALALGNAITFRVLWRDSANTGLITRLMAATSLLLWLAVGSCGRMIAYS</sequence>
<protein>
    <recommendedName>
        <fullName evidence="4">DUF2214 domain-containing protein</fullName>
    </recommendedName>
</protein>
<reference evidence="2 3" key="1">
    <citation type="submission" date="2021-06" db="EMBL/GenBank/DDBJ databases">
        <title>Sphingomonas sp. XMGL2, whole genome shotgun sequencing project.</title>
        <authorList>
            <person name="Zhao G."/>
            <person name="Shen L."/>
        </authorList>
    </citation>
    <scope>NUCLEOTIDE SEQUENCE [LARGE SCALE GENOMIC DNA]</scope>
    <source>
        <strain evidence="2 3">XMGL2</strain>
    </source>
</reference>
<evidence type="ECO:0000313" key="2">
    <source>
        <dbReference type="EMBL" id="MBU3077659.1"/>
    </source>
</evidence>
<keyword evidence="1" id="KW-0812">Transmembrane</keyword>
<evidence type="ECO:0000313" key="3">
    <source>
        <dbReference type="Proteomes" id="UP000776276"/>
    </source>
</evidence>
<keyword evidence="1" id="KW-0472">Membrane</keyword>
<keyword evidence="3" id="KW-1185">Reference proteome</keyword>
<gene>
    <name evidence="2" type="ORF">KOF26_07230</name>
</gene>
<feature type="transmembrane region" description="Helical" evidence="1">
    <location>
        <begin position="131"/>
        <end position="151"/>
    </location>
</feature>
<feature type="transmembrane region" description="Helical" evidence="1">
    <location>
        <begin position="66"/>
        <end position="86"/>
    </location>
</feature>
<evidence type="ECO:0008006" key="4">
    <source>
        <dbReference type="Google" id="ProtNLM"/>
    </source>
</evidence>
<keyword evidence="1" id="KW-1133">Transmembrane helix</keyword>
<evidence type="ECO:0000256" key="1">
    <source>
        <dbReference type="SAM" id="Phobius"/>
    </source>
</evidence>
<comment type="caution">
    <text evidence="2">The sequence shown here is derived from an EMBL/GenBank/DDBJ whole genome shotgun (WGS) entry which is preliminary data.</text>
</comment>
<name>A0ABS6BHJ8_9SPHN</name>